<dbReference type="FunCoup" id="A0A7E5W8Y1">
    <property type="interactions" value="93"/>
</dbReference>
<proteinExistence type="predicted"/>
<dbReference type="Proteomes" id="UP000322000">
    <property type="component" value="Chromosome 13"/>
</dbReference>
<dbReference type="GeneID" id="113500359"/>
<gene>
    <name evidence="3" type="primary">LOC113500359</name>
</gene>
<dbReference type="GO" id="GO:0007218">
    <property type="term" value="P:neuropeptide signaling pathway"/>
    <property type="evidence" value="ECO:0007669"/>
    <property type="project" value="UniProtKB-KW"/>
</dbReference>
<organism evidence="2 3">
    <name type="scientific">Trichoplusia ni</name>
    <name type="common">Cabbage looper</name>
    <dbReference type="NCBI Taxonomy" id="7111"/>
    <lineage>
        <taxon>Eukaryota</taxon>
        <taxon>Metazoa</taxon>
        <taxon>Ecdysozoa</taxon>
        <taxon>Arthropoda</taxon>
        <taxon>Hexapoda</taxon>
        <taxon>Insecta</taxon>
        <taxon>Pterygota</taxon>
        <taxon>Neoptera</taxon>
        <taxon>Endopterygota</taxon>
        <taxon>Lepidoptera</taxon>
        <taxon>Glossata</taxon>
        <taxon>Ditrysia</taxon>
        <taxon>Noctuoidea</taxon>
        <taxon>Noctuidae</taxon>
        <taxon>Plusiinae</taxon>
        <taxon>Trichoplusia</taxon>
    </lineage>
</organism>
<evidence type="ECO:0000313" key="2">
    <source>
        <dbReference type="Proteomes" id="UP000322000"/>
    </source>
</evidence>
<keyword evidence="3" id="KW-0527">Neuropeptide</keyword>
<evidence type="ECO:0000313" key="3">
    <source>
        <dbReference type="RefSeq" id="XP_026736927.1"/>
    </source>
</evidence>
<feature type="transmembrane region" description="Helical" evidence="1">
    <location>
        <begin position="29"/>
        <end position="49"/>
    </location>
</feature>
<dbReference type="KEGG" id="tnl:113500359"/>
<reference evidence="3" key="1">
    <citation type="submission" date="2025-08" db="UniProtKB">
        <authorList>
            <consortium name="RefSeq"/>
        </authorList>
    </citation>
    <scope>IDENTIFICATION</scope>
</reference>
<dbReference type="CTD" id="100174833"/>
<keyword evidence="1" id="KW-0472">Membrane</keyword>
<dbReference type="AlphaFoldDB" id="A0A7E5W8Y1"/>
<dbReference type="InParanoid" id="A0A7E5W8Y1"/>
<keyword evidence="1" id="KW-0812">Transmembrane</keyword>
<keyword evidence="1" id="KW-1133">Transmembrane helix</keyword>
<name>A0A7E5W8Y1_TRINI</name>
<dbReference type="OrthoDB" id="8190180at2759"/>
<sequence length="100" mass="11101">MFHQHQLTFVLSSVTSEKYIAQVKMSGDMMRFTIGVVCLVAVILSLAEVSEANYKNAPMNGIMFGKRGPTEYDSRGKTFTALCEIATEACQAWFPSPENK</sequence>
<evidence type="ECO:0000256" key="1">
    <source>
        <dbReference type="SAM" id="Phobius"/>
    </source>
</evidence>
<keyword evidence="2" id="KW-1185">Reference proteome</keyword>
<accession>A0A7E5W8Y1</accession>
<dbReference type="RefSeq" id="XP_026736927.1">
    <property type="nucleotide sequence ID" value="XM_026881126.1"/>
</dbReference>
<protein>
    <submittedName>
        <fullName evidence="3">Neuropeptide IMFamide</fullName>
    </submittedName>
</protein>